<sequence>MSVDHAPFNRITFALPVQPFKVTAFISTQERLPAVTEFVLRLLHTCGRVSLGGFRDYFGFSEAEALSVIESLNRQGYVSLSEDELTLSEEMRQRFESSPDDYPWVTKLKRRTDVVPFDLLTFSMLGRAEFAFATANWVKLNPPTELVGNSLEMARRAYRESFARIERETARSRGEERERSYGVHSIESVEARKPGFVPLTVSLEIDAKNVVSAKLPNEFEAGASMQLLSEFRERVAASLEANAQVEGNHSDEFIELFELDFLRPYVVGPELNAHKLAVDVERGLTCPKGVQPLFGSSYLKRNRDRLLAHIHEARSGYNGQPLHQGSLGWLAPDYALWGRGEDFRQSVEAFRKALKTTGKGDDLYLLDRAEERQEPSVRGKYSNTGLVELHLFRPSELANTRWHSSLEVLLYPGRFAAVLLHASLPAVPGARIPFGFVSTQPKHLRLTHQLMLDSANGSRYCGRWSPNKEAGPSRPQSLFEACSFLAYSDIQPRPPV</sequence>
<accession>A0ABW2QJ33</accession>
<comment type="caution">
    <text evidence="1">The sequence shown here is derived from an EMBL/GenBank/DDBJ whole genome shotgun (WGS) entry which is preliminary data.</text>
</comment>
<keyword evidence="2" id="KW-1185">Reference proteome</keyword>
<reference evidence="2" key="1">
    <citation type="journal article" date="2019" name="Int. J. Syst. Evol. Microbiol.">
        <title>The Global Catalogue of Microorganisms (GCM) 10K type strain sequencing project: providing services to taxonomists for standard genome sequencing and annotation.</title>
        <authorList>
            <consortium name="The Broad Institute Genomics Platform"/>
            <consortium name="The Broad Institute Genome Sequencing Center for Infectious Disease"/>
            <person name="Wu L."/>
            <person name="Ma J."/>
        </authorList>
    </citation>
    <scope>NUCLEOTIDE SEQUENCE [LARGE SCALE GENOMIC DNA]</scope>
    <source>
        <strain evidence="2">CGMCC 1.12371</strain>
    </source>
</reference>
<dbReference type="Proteomes" id="UP001596501">
    <property type="component" value="Unassembled WGS sequence"/>
</dbReference>
<gene>
    <name evidence="1" type="ORF">ACFQPB_11470</name>
</gene>
<dbReference type="EMBL" id="JBHTCA010000006">
    <property type="protein sequence ID" value="MFC7409480.1"/>
    <property type="molecule type" value="Genomic_DNA"/>
</dbReference>
<dbReference type="RefSeq" id="WP_382223234.1">
    <property type="nucleotide sequence ID" value="NZ_JBHTCA010000006.1"/>
</dbReference>
<proteinExistence type="predicted"/>
<evidence type="ECO:0000313" key="1">
    <source>
        <dbReference type="EMBL" id="MFC7409480.1"/>
    </source>
</evidence>
<protein>
    <submittedName>
        <fullName evidence="1">Uncharacterized protein</fullName>
    </submittedName>
</protein>
<organism evidence="1 2">
    <name type="scientific">Hydrogenophaga atypica</name>
    <dbReference type="NCBI Taxonomy" id="249409"/>
    <lineage>
        <taxon>Bacteria</taxon>
        <taxon>Pseudomonadati</taxon>
        <taxon>Pseudomonadota</taxon>
        <taxon>Betaproteobacteria</taxon>
        <taxon>Burkholderiales</taxon>
        <taxon>Comamonadaceae</taxon>
        <taxon>Hydrogenophaga</taxon>
    </lineage>
</organism>
<name>A0ABW2QJ33_9BURK</name>
<evidence type="ECO:0000313" key="2">
    <source>
        <dbReference type="Proteomes" id="UP001596501"/>
    </source>
</evidence>